<evidence type="ECO:0000256" key="1">
    <source>
        <dbReference type="ARBA" id="ARBA00022679"/>
    </source>
</evidence>
<evidence type="ECO:0000259" key="3">
    <source>
        <dbReference type="Pfam" id="PF02709"/>
    </source>
</evidence>
<sequence>MSTELSASVIIPTYNRAALLGYTLESLARQDLPAGRFEVIVADDGSTDDTPAVVDAYRDRLDLSHHVQPDEGYRVSAARNLGLSHARGDVSVFLDSGVLAHPGLVRAHVERHGRGGGEVAVIGYVWGFNLDNEDAATIIGLIDPSDAAAAIATLAADGRWPDMREEFYRRHHDDIAGLPAPWTVFWSCNVSVRTALARAAGGFDEHFRSWGGEDVDFGIRLHLAGARFEISREAAALHHPHEKVFADNLATLIPNYLHIVAKYPTPLIRLLPAVPTISPFNLNDVAAFLDLPRCADVLAGR</sequence>
<proteinExistence type="predicted"/>
<organism evidence="4 5">
    <name type="scientific">Catenuloplanes indicus</name>
    <dbReference type="NCBI Taxonomy" id="137267"/>
    <lineage>
        <taxon>Bacteria</taxon>
        <taxon>Bacillati</taxon>
        <taxon>Actinomycetota</taxon>
        <taxon>Actinomycetes</taxon>
        <taxon>Micromonosporales</taxon>
        <taxon>Micromonosporaceae</taxon>
        <taxon>Catenuloplanes</taxon>
    </lineage>
</organism>
<comment type="caution">
    <text evidence="4">The sequence shown here is derived from an EMBL/GenBank/DDBJ whole genome shotgun (WGS) entry which is preliminary data.</text>
</comment>
<dbReference type="Pfam" id="PF02709">
    <property type="entry name" value="Glyco_transf_7C"/>
    <property type="match status" value="1"/>
</dbReference>
<dbReference type="InterPro" id="IPR001173">
    <property type="entry name" value="Glyco_trans_2-like"/>
</dbReference>
<dbReference type="PANTHER" id="PTHR43685:SF3">
    <property type="entry name" value="SLR2126 PROTEIN"/>
    <property type="match status" value="1"/>
</dbReference>
<evidence type="ECO:0000259" key="2">
    <source>
        <dbReference type="Pfam" id="PF00535"/>
    </source>
</evidence>
<dbReference type="InterPro" id="IPR027791">
    <property type="entry name" value="Galactosyl_T_C"/>
</dbReference>
<dbReference type="EMBL" id="JAUSUZ010000001">
    <property type="protein sequence ID" value="MDQ0371011.1"/>
    <property type="molecule type" value="Genomic_DNA"/>
</dbReference>
<dbReference type="InterPro" id="IPR050834">
    <property type="entry name" value="Glycosyltransf_2"/>
</dbReference>
<feature type="domain" description="Glycosyltransferase 2-like" evidence="2">
    <location>
        <begin position="8"/>
        <end position="129"/>
    </location>
</feature>
<accession>A0AAE4B2T0</accession>
<dbReference type="Proteomes" id="UP001240236">
    <property type="component" value="Unassembled WGS sequence"/>
</dbReference>
<keyword evidence="5" id="KW-1185">Reference proteome</keyword>
<dbReference type="Gene3D" id="3.90.550.10">
    <property type="entry name" value="Spore Coat Polysaccharide Biosynthesis Protein SpsA, Chain A"/>
    <property type="match status" value="1"/>
</dbReference>
<gene>
    <name evidence="4" type="ORF">J2S42_007680</name>
</gene>
<dbReference type="InterPro" id="IPR029044">
    <property type="entry name" value="Nucleotide-diphossugar_trans"/>
</dbReference>
<dbReference type="SUPFAM" id="SSF53448">
    <property type="entry name" value="Nucleotide-diphospho-sugar transferases"/>
    <property type="match status" value="1"/>
</dbReference>
<evidence type="ECO:0000313" key="4">
    <source>
        <dbReference type="EMBL" id="MDQ0371011.1"/>
    </source>
</evidence>
<reference evidence="4 5" key="1">
    <citation type="submission" date="2023-07" db="EMBL/GenBank/DDBJ databases">
        <title>Sequencing the genomes of 1000 actinobacteria strains.</title>
        <authorList>
            <person name="Klenk H.-P."/>
        </authorList>
    </citation>
    <scope>NUCLEOTIDE SEQUENCE [LARGE SCALE GENOMIC DNA]</scope>
    <source>
        <strain evidence="4 5">DSM 44709</strain>
    </source>
</reference>
<feature type="domain" description="Galactosyltransferase C-terminal" evidence="3">
    <location>
        <begin position="178"/>
        <end position="233"/>
    </location>
</feature>
<dbReference type="Pfam" id="PF00535">
    <property type="entry name" value="Glycos_transf_2"/>
    <property type="match status" value="1"/>
</dbReference>
<keyword evidence="1" id="KW-0808">Transferase</keyword>
<dbReference type="RefSeq" id="WP_307247440.1">
    <property type="nucleotide sequence ID" value="NZ_JAUSUZ010000001.1"/>
</dbReference>
<protein>
    <submittedName>
        <fullName evidence="4">Glycosyltransferase involved in cell wall biosynthesis</fullName>
    </submittedName>
</protein>
<evidence type="ECO:0000313" key="5">
    <source>
        <dbReference type="Proteomes" id="UP001240236"/>
    </source>
</evidence>
<dbReference type="PANTHER" id="PTHR43685">
    <property type="entry name" value="GLYCOSYLTRANSFERASE"/>
    <property type="match status" value="1"/>
</dbReference>
<dbReference type="GO" id="GO:0016740">
    <property type="term" value="F:transferase activity"/>
    <property type="evidence" value="ECO:0007669"/>
    <property type="project" value="UniProtKB-KW"/>
</dbReference>
<dbReference type="AlphaFoldDB" id="A0AAE4B2T0"/>
<name>A0AAE4B2T0_9ACTN</name>